<name>A0A150L9G4_9BACI</name>
<dbReference type="InterPro" id="IPR016477">
    <property type="entry name" value="Fructo-/Ketosamine-3-kinase"/>
</dbReference>
<dbReference type="Gene3D" id="3.90.1200.10">
    <property type="match status" value="1"/>
</dbReference>
<sequence>METIFYDALKTIGDETKLKNWRRVHGGDINEAFYLRTEQGEYFLKFRKNCPGRFFACERTGLEALRESGAVHVPKVYGYKDGKDYGYILLEWIEGKKSDRLGEKLGRQLANLHRIPQEFFGFPEDNYIGILPQKNGRFASWIEYYRECRLLPQIRMAEKKGLLPGDLRKKLDVLLENLDRYLPGRCTPSLLHGDLWGGNWIGGKNGEPYLIDPAVFYGHSEFEIAFTELFGGFPPSFYSAYQEILPLSDGYQDRKGLYQLFYLLVHVNLFGSSYVPSVKRVLEKYV</sequence>
<dbReference type="SUPFAM" id="SSF56112">
    <property type="entry name" value="Protein kinase-like (PK-like)"/>
    <property type="match status" value="1"/>
</dbReference>
<comment type="similarity">
    <text evidence="1">Belongs to the fructosamine kinase family.</text>
</comment>
<dbReference type="PANTHER" id="PTHR12149">
    <property type="entry name" value="FRUCTOSAMINE 3 KINASE-RELATED PROTEIN"/>
    <property type="match status" value="1"/>
</dbReference>
<evidence type="ECO:0000256" key="1">
    <source>
        <dbReference type="PIRNR" id="PIRNR006221"/>
    </source>
</evidence>
<dbReference type="GO" id="GO:0016301">
    <property type="term" value="F:kinase activity"/>
    <property type="evidence" value="ECO:0007669"/>
    <property type="project" value="UniProtKB-UniRule"/>
</dbReference>
<dbReference type="STRING" id="301148.B4135_3904"/>
<dbReference type="PATRIC" id="fig|301148.3.peg.1972"/>
<dbReference type="RefSeq" id="WP_061570041.1">
    <property type="nucleotide sequence ID" value="NZ_LQYT01000133.1"/>
</dbReference>
<organism evidence="2 3">
    <name type="scientific">Caldibacillus debilis</name>
    <dbReference type="NCBI Taxonomy" id="301148"/>
    <lineage>
        <taxon>Bacteria</taxon>
        <taxon>Bacillati</taxon>
        <taxon>Bacillota</taxon>
        <taxon>Bacilli</taxon>
        <taxon>Bacillales</taxon>
        <taxon>Bacillaceae</taxon>
        <taxon>Caldibacillus</taxon>
    </lineage>
</organism>
<dbReference type="Pfam" id="PF03881">
    <property type="entry name" value="Fructosamin_kin"/>
    <property type="match status" value="1"/>
</dbReference>
<dbReference type="Proteomes" id="UP000075683">
    <property type="component" value="Unassembled WGS sequence"/>
</dbReference>
<dbReference type="Gene3D" id="3.30.200.20">
    <property type="entry name" value="Phosphorylase Kinase, domain 1"/>
    <property type="match status" value="1"/>
</dbReference>
<dbReference type="OrthoDB" id="5291879at2"/>
<dbReference type="EMBL" id="LQYT01000133">
    <property type="protein sequence ID" value="KYD08993.1"/>
    <property type="molecule type" value="Genomic_DNA"/>
</dbReference>
<dbReference type="PIRSF" id="PIRSF006221">
    <property type="entry name" value="Ketosamine-3-kinase"/>
    <property type="match status" value="1"/>
</dbReference>
<keyword evidence="1" id="KW-0808">Transferase</keyword>
<evidence type="ECO:0000313" key="3">
    <source>
        <dbReference type="Proteomes" id="UP000075683"/>
    </source>
</evidence>
<evidence type="ECO:0000313" key="2">
    <source>
        <dbReference type="EMBL" id="KYD08993.1"/>
    </source>
</evidence>
<dbReference type="InterPro" id="IPR011009">
    <property type="entry name" value="Kinase-like_dom_sf"/>
</dbReference>
<keyword evidence="1" id="KW-0418">Kinase</keyword>
<proteinExistence type="inferred from homology"/>
<accession>A0A150L9G4</accession>
<gene>
    <name evidence="2" type="ORF">B4135_3904</name>
</gene>
<reference evidence="2 3" key="1">
    <citation type="submission" date="2016-01" db="EMBL/GenBank/DDBJ databases">
        <title>Draft Genome Sequences of Seven Thermophilic Sporeformers Isolated from Foods.</title>
        <authorList>
            <person name="Berendsen E.M."/>
            <person name="Wells-Bennik M.H."/>
            <person name="Krawcyk A.O."/>
            <person name="De Jong A."/>
            <person name="Holsappel S."/>
            <person name="Eijlander R.T."/>
            <person name="Kuipers O.P."/>
        </authorList>
    </citation>
    <scope>NUCLEOTIDE SEQUENCE [LARGE SCALE GENOMIC DNA]</scope>
    <source>
        <strain evidence="2 3">B4135</strain>
    </source>
</reference>
<evidence type="ECO:0008006" key="4">
    <source>
        <dbReference type="Google" id="ProtNLM"/>
    </source>
</evidence>
<protein>
    <recommendedName>
        <fullName evidence="4">Fructosamine kinase</fullName>
    </recommendedName>
</protein>
<dbReference type="PANTHER" id="PTHR12149:SF8">
    <property type="entry name" value="PROTEIN-RIBULOSAMINE 3-KINASE"/>
    <property type="match status" value="1"/>
</dbReference>
<dbReference type="AlphaFoldDB" id="A0A150L9G4"/>
<comment type="caution">
    <text evidence="2">The sequence shown here is derived from an EMBL/GenBank/DDBJ whole genome shotgun (WGS) entry which is preliminary data.</text>
</comment>